<accession>A0A166GEE4</accession>
<feature type="region of interest" description="Disordered" evidence="1">
    <location>
        <begin position="1"/>
        <end position="30"/>
    </location>
</feature>
<keyword evidence="4" id="KW-1185">Reference proteome</keyword>
<evidence type="ECO:0000313" key="3">
    <source>
        <dbReference type="EMBL" id="KZT41602.1"/>
    </source>
</evidence>
<dbReference type="Proteomes" id="UP000076798">
    <property type="component" value="Unassembled WGS sequence"/>
</dbReference>
<dbReference type="InterPro" id="IPR000210">
    <property type="entry name" value="BTB/POZ_dom"/>
</dbReference>
<dbReference type="InterPro" id="IPR011333">
    <property type="entry name" value="SKP1/BTB/POZ_sf"/>
</dbReference>
<name>A0A166GEE4_9AGAM</name>
<evidence type="ECO:0000256" key="1">
    <source>
        <dbReference type="SAM" id="MobiDB-lite"/>
    </source>
</evidence>
<dbReference type="OrthoDB" id="2746456at2759"/>
<dbReference type="Gene3D" id="3.30.710.10">
    <property type="entry name" value="Potassium Channel Kv1.1, Chain A"/>
    <property type="match status" value="1"/>
</dbReference>
<organism evidence="3 4">
    <name type="scientific">Sistotremastrum suecicum HHB10207 ss-3</name>
    <dbReference type="NCBI Taxonomy" id="1314776"/>
    <lineage>
        <taxon>Eukaryota</taxon>
        <taxon>Fungi</taxon>
        <taxon>Dikarya</taxon>
        <taxon>Basidiomycota</taxon>
        <taxon>Agaricomycotina</taxon>
        <taxon>Agaricomycetes</taxon>
        <taxon>Sistotremastrales</taxon>
        <taxon>Sistotremastraceae</taxon>
        <taxon>Sistotremastrum</taxon>
    </lineage>
</organism>
<dbReference type="AlphaFoldDB" id="A0A166GEE4"/>
<protein>
    <recommendedName>
        <fullName evidence="2">BTB domain-containing protein</fullName>
    </recommendedName>
</protein>
<dbReference type="CDD" id="cd18186">
    <property type="entry name" value="BTB_POZ_ZBTB_KLHL-like"/>
    <property type="match status" value="1"/>
</dbReference>
<feature type="region of interest" description="Disordered" evidence="1">
    <location>
        <begin position="339"/>
        <end position="387"/>
    </location>
</feature>
<feature type="domain" description="BTB" evidence="2">
    <location>
        <begin position="45"/>
        <end position="114"/>
    </location>
</feature>
<dbReference type="SUPFAM" id="SSF54695">
    <property type="entry name" value="POZ domain"/>
    <property type="match status" value="1"/>
</dbReference>
<proteinExistence type="predicted"/>
<sequence length="387" mass="44018">MSLPPQAILTPRKRAASPEEPPFSPSKRLRQTNVRHHPAYYFQDGNVILQLRDVQFRVHFSQLCRKSQFFEELRESQLADSGTDGVQLFVSEEDPRDFEALLTFLYDGMTLVESPTLNFATLEPLIRAATKYRFTSIREWAITKLEKVLPTTLEDFHPSVDVEKATAAILLARQCDIPSILKPAFYRMVRSEKFTLEYAPGSDRIETGNFPVPQLSRGDILLAANLSRVFTSQWFGIATSVPSPRCPNTSSSSNSNSGQRRTECNKLFINLWWSRVVKNRAIFHGGAYDPLTALDQLIAMDWTEQGVCADCLKSEREDWMKEKRRIWNDMDRWMTELGATLSNGDHPETLSSTPSTVVGGTKSEEGSLKERKTRRSVEAEEPMDRSE</sequence>
<dbReference type="Pfam" id="PF00651">
    <property type="entry name" value="BTB"/>
    <property type="match status" value="1"/>
</dbReference>
<reference evidence="3 4" key="1">
    <citation type="journal article" date="2016" name="Mol. Biol. Evol.">
        <title>Comparative Genomics of Early-Diverging Mushroom-Forming Fungi Provides Insights into the Origins of Lignocellulose Decay Capabilities.</title>
        <authorList>
            <person name="Nagy L.G."/>
            <person name="Riley R."/>
            <person name="Tritt A."/>
            <person name="Adam C."/>
            <person name="Daum C."/>
            <person name="Floudas D."/>
            <person name="Sun H."/>
            <person name="Yadav J.S."/>
            <person name="Pangilinan J."/>
            <person name="Larsson K.H."/>
            <person name="Matsuura K."/>
            <person name="Barry K."/>
            <person name="Labutti K."/>
            <person name="Kuo R."/>
            <person name="Ohm R.A."/>
            <person name="Bhattacharya S.S."/>
            <person name="Shirouzu T."/>
            <person name="Yoshinaga Y."/>
            <person name="Martin F.M."/>
            <person name="Grigoriev I.V."/>
            <person name="Hibbett D.S."/>
        </authorList>
    </citation>
    <scope>NUCLEOTIDE SEQUENCE [LARGE SCALE GENOMIC DNA]</scope>
    <source>
        <strain evidence="3 4">HHB10207 ss-3</strain>
    </source>
</reference>
<dbReference type="SMART" id="SM00225">
    <property type="entry name" value="BTB"/>
    <property type="match status" value="1"/>
</dbReference>
<evidence type="ECO:0000313" key="4">
    <source>
        <dbReference type="Proteomes" id="UP000076798"/>
    </source>
</evidence>
<feature type="compositionally biased region" description="Basic and acidic residues" evidence="1">
    <location>
        <begin position="362"/>
        <end position="387"/>
    </location>
</feature>
<evidence type="ECO:0000259" key="2">
    <source>
        <dbReference type="PROSITE" id="PS50097"/>
    </source>
</evidence>
<gene>
    <name evidence="3" type="ORF">SISSUDRAFT_1126370</name>
</gene>
<dbReference type="EMBL" id="KV428020">
    <property type="protein sequence ID" value="KZT41602.1"/>
    <property type="molecule type" value="Genomic_DNA"/>
</dbReference>
<feature type="compositionally biased region" description="Polar residues" evidence="1">
    <location>
        <begin position="349"/>
        <end position="358"/>
    </location>
</feature>
<dbReference type="PROSITE" id="PS50097">
    <property type="entry name" value="BTB"/>
    <property type="match status" value="1"/>
</dbReference>